<accession>A0A537J2T7</accession>
<reference evidence="11 12" key="1">
    <citation type="journal article" date="2019" name="Nat. Microbiol.">
        <title>Mediterranean grassland soil C-N compound turnover is dependent on rainfall and depth, and is mediated by genomically divergent microorganisms.</title>
        <authorList>
            <person name="Diamond S."/>
            <person name="Andeer P.F."/>
            <person name="Li Z."/>
            <person name="Crits-Christoph A."/>
            <person name="Burstein D."/>
            <person name="Anantharaman K."/>
            <person name="Lane K.R."/>
            <person name="Thomas B.C."/>
            <person name="Pan C."/>
            <person name="Northen T.R."/>
            <person name="Banfield J.F."/>
        </authorList>
    </citation>
    <scope>NUCLEOTIDE SEQUENCE [LARGE SCALE GENOMIC DNA]</scope>
    <source>
        <strain evidence="11">NP_7</strain>
    </source>
</reference>
<dbReference type="InterPro" id="IPR020561">
    <property type="entry name" value="PRibGlycinamid_synth_ATP-grasp"/>
</dbReference>
<evidence type="ECO:0000313" key="12">
    <source>
        <dbReference type="Proteomes" id="UP000320048"/>
    </source>
</evidence>
<dbReference type="InterPro" id="IPR013815">
    <property type="entry name" value="ATP_grasp_subdomain_1"/>
</dbReference>
<dbReference type="Proteomes" id="UP000320048">
    <property type="component" value="Unassembled WGS sequence"/>
</dbReference>
<dbReference type="InterPro" id="IPR020562">
    <property type="entry name" value="PRibGlycinamide_synth_N"/>
</dbReference>
<dbReference type="PROSITE" id="PS00184">
    <property type="entry name" value="GARS"/>
    <property type="match status" value="1"/>
</dbReference>
<evidence type="ECO:0000256" key="1">
    <source>
        <dbReference type="ARBA" id="ARBA00001936"/>
    </source>
</evidence>
<evidence type="ECO:0000256" key="8">
    <source>
        <dbReference type="ARBA" id="ARBA00023211"/>
    </source>
</evidence>
<dbReference type="EMBL" id="VBAO01000442">
    <property type="protein sequence ID" value="TMI77642.1"/>
    <property type="molecule type" value="Genomic_DNA"/>
</dbReference>
<dbReference type="Gene3D" id="3.30.470.20">
    <property type="entry name" value="ATP-grasp fold, B domain"/>
    <property type="match status" value="1"/>
</dbReference>
<comment type="cofactor">
    <cofactor evidence="1">
        <name>Mn(2+)</name>
        <dbReference type="ChEBI" id="CHEBI:29035"/>
    </cofactor>
</comment>
<feature type="domain" description="ATP-grasp" evidence="10">
    <location>
        <begin position="105"/>
        <end position="311"/>
    </location>
</feature>
<dbReference type="EC" id="6.3.4.13" evidence="11"/>
<evidence type="ECO:0000256" key="9">
    <source>
        <dbReference type="PROSITE-ProRule" id="PRU00409"/>
    </source>
</evidence>
<evidence type="ECO:0000256" key="4">
    <source>
        <dbReference type="ARBA" id="ARBA00022723"/>
    </source>
</evidence>
<gene>
    <name evidence="11" type="primary">purD</name>
    <name evidence="11" type="ORF">E6H04_13785</name>
</gene>
<sequence>MRVLVIGSGGREHAIVWTLHQEGVTPFCAPGNPGISEIAECLPQSPGDPAALAEWAQASEIDLTLVGPEAPLAAGIVDVFAQRGARVFGPTRSAAILESSKVFMKRLCQRYGIPTAPFQIFDAPGPAATYVERAGRPLVVKADGLAAGKGVTVAATPDEGIAAVEATMVARSFGDAGARVVIEDVLEGEEVSVFALCDGTDASPLIPVQDHKRLLEGDRGPNTGGMGASAPVPSVSREMLGRIADEILEPTMWAMAQEGRPFRGVLFAGLMLTAEGPKVLEFNVRLGDPETQALLPLLDGGLAEGAEAVLSGRVERWVPRWRPQSAVCVVLGAEGYPGRPRTGRAISGLSD</sequence>
<name>A0A537J2T7_9BACT</name>
<keyword evidence="5 9" id="KW-0547">Nucleotide-binding</keyword>
<keyword evidence="7 9" id="KW-0067">ATP-binding</keyword>
<organism evidence="11 12">
    <name type="scientific">Candidatus Segetimicrobium genomatis</name>
    <dbReference type="NCBI Taxonomy" id="2569760"/>
    <lineage>
        <taxon>Bacteria</taxon>
        <taxon>Bacillati</taxon>
        <taxon>Candidatus Sysuimicrobiota</taxon>
        <taxon>Candidatus Sysuimicrobiia</taxon>
        <taxon>Candidatus Sysuimicrobiales</taxon>
        <taxon>Candidatus Segetimicrobiaceae</taxon>
        <taxon>Candidatus Segetimicrobium</taxon>
    </lineage>
</organism>
<feature type="non-terminal residue" evidence="11">
    <location>
        <position position="351"/>
    </location>
</feature>
<evidence type="ECO:0000256" key="2">
    <source>
        <dbReference type="ARBA" id="ARBA00001946"/>
    </source>
</evidence>
<evidence type="ECO:0000256" key="5">
    <source>
        <dbReference type="ARBA" id="ARBA00022741"/>
    </source>
</evidence>
<keyword evidence="4" id="KW-0479">Metal-binding</keyword>
<dbReference type="InterPro" id="IPR000115">
    <property type="entry name" value="PRibGlycinamide_synth"/>
</dbReference>
<dbReference type="PANTHER" id="PTHR43472">
    <property type="entry name" value="PHOSPHORIBOSYLAMINE--GLYCINE LIGASE"/>
    <property type="match status" value="1"/>
</dbReference>
<evidence type="ECO:0000313" key="11">
    <source>
        <dbReference type="EMBL" id="TMI77642.1"/>
    </source>
</evidence>
<dbReference type="InterPro" id="IPR011761">
    <property type="entry name" value="ATP-grasp"/>
</dbReference>
<proteinExistence type="predicted"/>
<dbReference type="InterPro" id="IPR016185">
    <property type="entry name" value="PreATP-grasp_dom_sf"/>
</dbReference>
<dbReference type="Gene3D" id="3.30.1490.20">
    <property type="entry name" value="ATP-grasp fold, A domain"/>
    <property type="match status" value="1"/>
</dbReference>
<protein>
    <submittedName>
        <fullName evidence="11">Phosphoribosylamine--glycine ligase</fullName>
        <ecNumber evidence="11">6.3.4.13</ecNumber>
    </submittedName>
</protein>
<dbReference type="PANTHER" id="PTHR43472:SF1">
    <property type="entry name" value="PHOSPHORIBOSYLAMINE--GLYCINE LIGASE, CHLOROPLASTIC"/>
    <property type="match status" value="1"/>
</dbReference>
<dbReference type="InterPro" id="IPR020559">
    <property type="entry name" value="PRibGlycinamide_synth_CS"/>
</dbReference>
<evidence type="ECO:0000256" key="7">
    <source>
        <dbReference type="ARBA" id="ARBA00022840"/>
    </source>
</evidence>
<dbReference type="Gene3D" id="3.40.50.20">
    <property type="match status" value="1"/>
</dbReference>
<evidence type="ECO:0000256" key="6">
    <source>
        <dbReference type="ARBA" id="ARBA00022755"/>
    </source>
</evidence>
<evidence type="ECO:0000259" key="10">
    <source>
        <dbReference type="PROSITE" id="PS50975"/>
    </source>
</evidence>
<evidence type="ECO:0000256" key="3">
    <source>
        <dbReference type="ARBA" id="ARBA00022598"/>
    </source>
</evidence>
<dbReference type="SUPFAM" id="SSF52440">
    <property type="entry name" value="PreATP-grasp domain"/>
    <property type="match status" value="1"/>
</dbReference>
<dbReference type="GO" id="GO:0006164">
    <property type="term" value="P:purine nucleotide biosynthetic process"/>
    <property type="evidence" value="ECO:0007669"/>
    <property type="project" value="UniProtKB-KW"/>
</dbReference>
<dbReference type="GO" id="GO:0005524">
    <property type="term" value="F:ATP binding"/>
    <property type="evidence" value="ECO:0007669"/>
    <property type="project" value="UniProtKB-UniRule"/>
</dbReference>
<keyword evidence="6" id="KW-0658">Purine biosynthesis</keyword>
<dbReference type="GO" id="GO:0009113">
    <property type="term" value="P:purine nucleobase biosynthetic process"/>
    <property type="evidence" value="ECO:0007669"/>
    <property type="project" value="InterPro"/>
</dbReference>
<dbReference type="SMART" id="SM01209">
    <property type="entry name" value="GARS_A"/>
    <property type="match status" value="1"/>
</dbReference>
<dbReference type="AlphaFoldDB" id="A0A537J2T7"/>
<keyword evidence="8" id="KW-0464">Manganese</keyword>
<dbReference type="FunFam" id="3.30.470.20:FF:000018">
    <property type="entry name" value="Trifunctional purine biosynthetic protein adenosine-3"/>
    <property type="match status" value="1"/>
</dbReference>
<dbReference type="PROSITE" id="PS50975">
    <property type="entry name" value="ATP_GRASP"/>
    <property type="match status" value="1"/>
</dbReference>
<dbReference type="SUPFAM" id="SSF56059">
    <property type="entry name" value="Glutathione synthetase ATP-binding domain-like"/>
    <property type="match status" value="1"/>
</dbReference>
<dbReference type="NCBIfam" id="TIGR00877">
    <property type="entry name" value="purD"/>
    <property type="match status" value="1"/>
</dbReference>
<comment type="cofactor">
    <cofactor evidence="2">
        <name>Mg(2+)</name>
        <dbReference type="ChEBI" id="CHEBI:18420"/>
    </cofactor>
</comment>
<keyword evidence="3 11" id="KW-0436">Ligase</keyword>
<dbReference type="GO" id="GO:0004637">
    <property type="term" value="F:phosphoribosylamine-glycine ligase activity"/>
    <property type="evidence" value="ECO:0007669"/>
    <property type="project" value="UniProtKB-EC"/>
</dbReference>
<comment type="caution">
    <text evidence="11">The sequence shown here is derived from an EMBL/GenBank/DDBJ whole genome shotgun (WGS) entry which is preliminary data.</text>
</comment>
<dbReference type="Pfam" id="PF02844">
    <property type="entry name" value="GARS_N"/>
    <property type="match status" value="1"/>
</dbReference>
<dbReference type="Pfam" id="PF01071">
    <property type="entry name" value="GARS_A"/>
    <property type="match status" value="1"/>
</dbReference>
<dbReference type="GO" id="GO:0046872">
    <property type="term" value="F:metal ion binding"/>
    <property type="evidence" value="ECO:0007669"/>
    <property type="project" value="UniProtKB-KW"/>
</dbReference>